<feature type="domain" description="DUF8117" evidence="2">
    <location>
        <begin position="42"/>
        <end position="172"/>
    </location>
</feature>
<feature type="compositionally biased region" description="Basic and acidic residues" evidence="1">
    <location>
        <begin position="1278"/>
        <end position="1299"/>
    </location>
</feature>
<feature type="compositionally biased region" description="Basic and acidic residues" evidence="1">
    <location>
        <begin position="1323"/>
        <end position="1332"/>
    </location>
</feature>
<evidence type="ECO:0000256" key="1">
    <source>
        <dbReference type="SAM" id="MobiDB-lite"/>
    </source>
</evidence>
<gene>
    <name evidence="3" type="ORF">ACJMK2_016109</name>
</gene>
<proteinExistence type="predicted"/>
<feature type="region of interest" description="Disordered" evidence="1">
    <location>
        <begin position="308"/>
        <end position="331"/>
    </location>
</feature>
<feature type="region of interest" description="Disordered" evidence="1">
    <location>
        <begin position="1007"/>
        <end position="1033"/>
    </location>
</feature>
<evidence type="ECO:0000259" key="2">
    <source>
        <dbReference type="Pfam" id="PF26431"/>
    </source>
</evidence>
<evidence type="ECO:0000313" key="3">
    <source>
        <dbReference type="EMBL" id="KAL3852477.1"/>
    </source>
</evidence>
<name>A0ABD3UTK3_SINWO</name>
<feature type="compositionally biased region" description="Basic residues" evidence="1">
    <location>
        <begin position="312"/>
        <end position="324"/>
    </location>
</feature>
<sequence>MRKIRLSDNDVVFFDLEISPTEYMFYQKHKDAFRTMWMEQGKPFWTRFAITFRSYTVKIGIMKQMSINSPTFENFIDQAFIFIHEQFVDGKVNMAKTFLEDVAKLAQNQDKLPFLDSKSFARDPFYLRETRDLFRRFFGPPDQKSSYVKVYILCPVYLRFGGSVCRCLIRWIDSPLMSPGDDSYWIPPAPNTEKPIQNTPYHGPSYMCSNCMDDCGTKFFKEKICGGPDGPKFLDVWQLGDPRFNDIDNPLYDPKANRLTDWRDNLSVEQFRDFLQYAKFKNGKETDQCKACSDLRHNQGAMFRVCQDSTHNKKKKKKKNKKHKEKEAEKLENLTEEQLSERLMEIVKRNTSLEGAYMEAKELRNKINIIDSPKKTVETVSTEKAEKIDEAPIEQGIFTSKAKVSDDFKCVMSRYEEGSKNNVISGFKILKMEEESTGAKEITVKVVTRVQAQEDIDRKPKESEYPLNARMIRNKIEGLPEKLEWWEGVGWCVAVVNYEHEEKGLFKPPSNFTLKVTSSSEDAMKRTMLKLLYYVAKRKKRYSPGWCMDDDDVVACVLPDDSPDLAGLAVTIQKGFRFEERLTDEEKKTKTQRPYVGRKVLMTLEPGSASKMLQMDGGHENLRDLIDRVMEESGYQDEEGDKVMPLQPGTTLYIPGKGGTPMLDVSGTQAKDLHAKSMWDQLLANPEKFELFLMVDEDKVPEFKKHGLRIVNAETIWQSVRKTGERLCAYCNKQLNSCKCFGDKTRLPTAKEENKKTEKVEKEEQKPIDSVKKEAKKDVTLADTSEIENEIKTTSADFKTTVEKESVEEVTPLKTPNNLNISDEANVETANYKATNDNENEKSVKISPLKTADSKPTVEGETAVGVTQVKTSDSLNVSEEVNLKSAGPLVNVEFVHGSSTLSQPSTEKGKELESTPLEFKYEAEEKGEHLVREQQKVKSEEEQTAVKEILFMKGDQTIDKTSSGIAVEREIGSSLFHLIAENEFQMLQPSAAFILPYELLTKTGMETSHSNVDSGDQNSTTIEKSLGTEDTIPKVDESLASQSADKEEQANVGLNQNHAFQDGIKFFPLGSVATDGVISLEKIINAIQAGHGQHISMAHKGSTPLVVNTTNISLSKPPTVIQTSPISISLTSTTNSSTSSDMGSTLTTLKDNKMQNKNNSSVVEIPLGGSIADKVPVPSEGASVVQSSATNTPTSSEPPKISIPSTEPTKKTEPKLTLPKGFRVHLNVVGDSGYKSKLEEMLEPYFAEKSTTTRQVLPNGTVITQMVYQSTFESEEDSQNKSDKTESDVESQKTADAKLESSSPSTIVKDHKAVSVQENNVVKQREKEESSRKQIGLKTEINLQKKEGGETGIGVELSSLISAMKTARLNGNISDVTVGSESKWDKTSQGAADIEKQDKGASFTGITENGLRMCYNCAKQEPKRKMFKKCQKCKEENVLFARYYCKRECQMVGWQCRHYT</sequence>
<feature type="compositionally biased region" description="Low complexity" evidence="1">
    <location>
        <begin position="1130"/>
        <end position="1149"/>
    </location>
</feature>
<dbReference type="InterPro" id="IPR058430">
    <property type="entry name" value="DUF8117"/>
</dbReference>
<dbReference type="EMBL" id="JBJQND010000015">
    <property type="protein sequence ID" value="KAL3852476.1"/>
    <property type="molecule type" value="Genomic_DNA"/>
</dbReference>
<evidence type="ECO:0000313" key="4">
    <source>
        <dbReference type="Proteomes" id="UP001634394"/>
    </source>
</evidence>
<feature type="compositionally biased region" description="Polar residues" evidence="1">
    <location>
        <begin position="1184"/>
        <end position="1197"/>
    </location>
</feature>
<protein>
    <recommendedName>
        <fullName evidence="2">DUF8117 domain-containing protein</fullName>
    </recommendedName>
</protein>
<organism evidence="3 4">
    <name type="scientific">Sinanodonta woodiana</name>
    <name type="common">Chinese pond mussel</name>
    <name type="synonym">Anodonta woodiana</name>
    <dbReference type="NCBI Taxonomy" id="1069815"/>
    <lineage>
        <taxon>Eukaryota</taxon>
        <taxon>Metazoa</taxon>
        <taxon>Spiralia</taxon>
        <taxon>Lophotrochozoa</taxon>
        <taxon>Mollusca</taxon>
        <taxon>Bivalvia</taxon>
        <taxon>Autobranchia</taxon>
        <taxon>Heteroconchia</taxon>
        <taxon>Palaeoheterodonta</taxon>
        <taxon>Unionida</taxon>
        <taxon>Unionoidea</taxon>
        <taxon>Unionidae</taxon>
        <taxon>Unioninae</taxon>
        <taxon>Sinanodonta</taxon>
    </lineage>
</organism>
<feature type="region of interest" description="Disordered" evidence="1">
    <location>
        <begin position="1130"/>
        <end position="1153"/>
    </location>
</feature>
<dbReference type="EMBL" id="JBJQND010000015">
    <property type="protein sequence ID" value="KAL3852477.1"/>
    <property type="molecule type" value="Genomic_DNA"/>
</dbReference>
<dbReference type="Pfam" id="PF26431">
    <property type="entry name" value="DUF8117"/>
    <property type="match status" value="1"/>
</dbReference>
<dbReference type="Proteomes" id="UP001634394">
    <property type="component" value="Unassembled WGS sequence"/>
</dbReference>
<comment type="caution">
    <text evidence="3">The sequence shown here is derived from an EMBL/GenBank/DDBJ whole genome shotgun (WGS) entry which is preliminary data.</text>
</comment>
<feature type="compositionally biased region" description="Polar residues" evidence="1">
    <location>
        <begin position="1007"/>
        <end position="1023"/>
    </location>
</feature>
<feature type="region of interest" description="Disordered" evidence="1">
    <location>
        <begin position="1272"/>
        <end position="1334"/>
    </location>
</feature>
<reference evidence="3 4" key="1">
    <citation type="submission" date="2024-11" db="EMBL/GenBank/DDBJ databases">
        <title>Chromosome-level genome assembly of the freshwater bivalve Anodonta woodiana.</title>
        <authorList>
            <person name="Chen X."/>
        </authorList>
    </citation>
    <scope>NUCLEOTIDE SEQUENCE [LARGE SCALE GENOMIC DNA]</scope>
    <source>
        <strain evidence="3">MN2024</strain>
        <tissue evidence="3">Gills</tissue>
    </source>
</reference>
<accession>A0ABD3UTK3</accession>
<keyword evidence="4" id="KW-1185">Reference proteome</keyword>
<feature type="region of interest" description="Disordered" evidence="1">
    <location>
        <begin position="1180"/>
        <end position="1215"/>
    </location>
</feature>